<sequence length="278" mass="31731">MKRLLAIELQKIWKNKASRVLTLAYFILLTFIALIASIKFDLGIFKFHLAEMGIFNFPFIWHFNTYIAAILKLFLAIVIVSMMANEYSYGTLKQNLIDGMSKKEFIQSKFLTVVLFATVSTIFIFIMSLILGLSYSSYTEFSIVFSDLEYLLAYFVKLVGFFSFCLFLGILVKRSAFALGFLLVWNIIEGVINGVLTFKVFPNSTTAASFTQFLPLQSMSNLIVEPFSRLSVVKNLGTQIGLNNIKEYGVNLSAILIVLFWTVIFIFLSYRLLKNRDL</sequence>
<feature type="transmembrane region" description="Helical" evidence="1">
    <location>
        <begin position="151"/>
        <end position="172"/>
    </location>
</feature>
<feature type="transmembrane region" description="Helical" evidence="1">
    <location>
        <begin position="110"/>
        <end position="131"/>
    </location>
</feature>
<feature type="transmembrane region" description="Helical" evidence="1">
    <location>
        <begin position="20"/>
        <end position="40"/>
    </location>
</feature>
<evidence type="ECO:0000313" key="3">
    <source>
        <dbReference type="Proteomes" id="UP000294685"/>
    </source>
</evidence>
<protein>
    <submittedName>
        <fullName evidence="2">ABC transporter permease</fullName>
    </submittedName>
</protein>
<comment type="caution">
    <text evidence="2">The sequence shown here is derived from an EMBL/GenBank/DDBJ whole genome shotgun (WGS) entry which is preliminary data.</text>
</comment>
<name>A0ABY2DW06_9FLAO</name>
<dbReference type="Pfam" id="PF12679">
    <property type="entry name" value="ABC2_membrane_2"/>
    <property type="match status" value="1"/>
</dbReference>
<keyword evidence="1" id="KW-1133">Transmembrane helix</keyword>
<keyword evidence="1" id="KW-0472">Membrane</keyword>
<feature type="transmembrane region" description="Helical" evidence="1">
    <location>
        <begin position="179"/>
        <end position="201"/>
    </location>
</feature>
<dbReference type="PANTHER" id="PTHR37305">
    <property type="entry name" value="INTEGRAL MEMBRANE PROTEIN-RELATED"/>
    <property type="match status" value="1"/>
</dbReference>
<dbReference type="EMBL" id="SMLH01000002">
    <property type="protein sequence ID" value="TDE30320.1"/>
    <property type="molecule type" value="Genomic_DNA"/>
</dbReference>
<keyword evidence="1" id="KW-0812">Transmembrane</keyword>
<keyword evidence="3" id="KW-1185">Reference proteome</keyword>
<reference evidence="2 3" key="1">
    <citation type="submission" date="2019-03" db="EMBL/GenBank/DDBJ databases">
        <title>Novel species of Flavobacterium.</title>
        <authorList>
            <person name="Liu Q."/>
            <person name="Xin Y.-H."/>
        </authorList>
    </citation>
    <scope>NUCLEOTIDE SEQUENCE [LARGE SCALE GENOMIC DNA]</scope>
    <source>
        <strain evidence="2 3">LB2P22</strain>
    </source>
</reference>
<dbReference type="RefSeq" id="WP_132069792.1">
    <property type="nucleotide sequence ID" value="NZ_SMLH01000002.1"/>
</dbReference>
<evidence type="ECO:0000256" key="1">
    <source>
        <dbReference type="SAM" id="Phobius"/>
    </source>
</evidence>
<evidence type="ECO:0000313" key="2">
    <source>
        <dbReference type="EMBL" id="TDE30320.1"/>
    </source>
</evidence>
<proteinExistence type="predicted"/>
<accession>A0ABY2DW06</accession>
<feature type="transmembrane region" description="Helical" evidence="1">
    <location>
        <begin position="252"/>
        <end position="273"/>
    </location>
</feature>
<gene>
    <name evidence="2" type="ORF">E0I61_04830</name>
</gene>
<organism evidence="2 3">
    <name type="scientific">Flavobacterium ranwuense</name>
    <dbReference type="NCBI Taxonomy" id="2541725"/>
    <lineage>
        <taxon>Bacteria</taxon>
        <taxon>Pseudomonadati</taxon>
        <taxon>Bacteroidota</taxon>
        <taxon>Flavobacteriia</taxon>
        <taxon>Flavobacteriales</taxon>
        <taxon>Flavobacteriaceae</taxon>
        <taxon>Flavobacterium</taxon>
    </lineage>
</organism>
<dbReference type="Proteomes" id="UP000294685">
    <property type="component" value="Unassembled WGS sequence"/>
</dbReference>
<dbReference type="PANTHER" id="PTHR37305:SF1">
    <property type="entry name" value="MEMBRANE PROTEIN"/>
    <property type="match status" value="1"/>
</dbReference>
<feature type="transmembrane region" description="Helical" evidence="1">
    <location>
        <begin position="60"/>
        <end position="84"/>
    </location>
</feature>